<dbReference type="EMBL" id="CP042913">
    <property type="protein sequence ID" value="QEG36219.1"/>
    <property type="molecule type" value="Genomic_DNA"/>
</dbReference>
<dbReference type="KEGG" id="bgok:Pr1d_35310"/>
<feature type="region of interest" description="Disordered" evidence="1">
    <location>
        <begin position="257"/>
        <end position="311"/>
    </location>
</feature>
<reference evidence="3 4" key="1">
    <citation type="submission" date="2019-08" db="EMBL/GenBank/DDBJ databases">
        <title>Deep-cultivation of Planctomycetes and their phenomic and genomic characterization uncovers novel biology.</title>
        <authorList>
            <person name="Wiegand S."/>
            <person name="Jogler M."/>
            <person name="Boedeker C."/>
            <person name="Pinto D."/>
            <person name="Vollmers J."/>
            <person name="Rivas-Marin E."/>
            <person name="Kohn T."/>
            <person name="Peeters S.H."/>
            <person name="Heuer A."/>
            <person name="Rast P."/>
            <person name="Oberbeckmann S."/>
            <person name="Bunk B."/>
            <person name="Jeske O."/>
            <person name="Meyerdierks A."/>
            <person name="Storesund J.E."/>
            <person name="Kallscheuer N."/>
            <person name="Luecker S."/>
            <person name="Lage O.M."/>
            <person name="Pohl T."/>
            <person name="Merkel B.J."/>
            <person name="Hornburger P."/>
            <person name="Mueller R.-W."/>
            <person name="Bruemmer F."/>
            <person name="Labrenz M."/>
            <person name="Spormann A.M."/>
            <person name="Op den Camp H."/>
            <person name="Overmann J."/>
            <person name="Amann R."/>
            <person name="Jetten M.S.M."/>
            <person name="Mascher T."/>
            <person name="Medema M.H."/>
            <person name="Devos D.P."/>
            <person name="Kaster A.-K."/>
            <person name="Ovreas L."/>
            <person name="Rohde M."/>
            <person name="Galperin M.Y."/>
            <person name="Jogler C."/>
        </authorList>
    </citation>
    <scope>NUCLEOTIDE SEQUENCE [LARGE SCALE GENOMIC DNA]</scope>
    <source>
        <strain evidence="3 4">Pr1d</strain>
    </source>
</reference>
<keyword evidence="2" id="KW-0732">Signal</keyword>
<evidence type="ECO:0000256" key="2">
    <source>
        <dbReference type="SAM" id="SignalP"/>
    </source>
</evidence>
<evidence type="ECO:0000256" key="1">
    <source>
        <dbReference type="SAM" id="MobiDB-lite"/>
    </source>
</evidence>
<dbReference type="AlphaFoldDB" id="A0A5B9QEC0"/>
<feature type="signal peptide" evidence="2">
    <location>
        <begin position="1"/>
        <end position="22"/>
    </location>
</feature>
<feature type="chain" id="PRO_5022964483" description="SLA1 homology domain-containing protein" evidence="2">
    <location>
        <begin position="23"/>
        <end position="453"/>
    </location>
</feature>
<evidence type="ECO:0000313" key="4">
    <source>
        <dbReference type="Proteomes" id="UP000323917"/>
    </source>
</evidence>
<protein>
    <recommendedName>
        <fullName evidence="5">SLA1 homology domain-containing protein</fullName>
    </recommendedName>
</protein>
<evidence type="ECO:0000313" key="3">
    <source>
        <dbReference type="EMBL" id="QEG36219.1"/>
    </source>
</evidence>
<proteinExistence type="predicted"/>
<name>A0A5B9QEC0_9BACT</name>
<accession>A0A5B9QEC0</accession>
<keyword evidence="4" id="KW-1185">Reference proteome</keyword>
<gene>
    <name evidence="3" type="ORF">Pr1d_35310</name>
</gene>
<evidence type="ECO:0008006" key="5">
    <source>
        <dbReference type="Google" id="ProtNLM"/>
    </source>
</evidence>
<sequence precursor="true">MKVVPFAIFVFCLCLCHNSSLSASELDRTGKHALQMETEHVSELIRQAREQVQAEQAVFEKSLNKMFEDVDAAIAAIQEGHTLGEKETLAALKRLAPRLLELASEVIRSHHEVEANALNYEEELTRAIPVFLDAARAFRVFAEEEPYRDLALQYQLLAESLEAIAQKFTRLKGQIPSSLSEVDANLRYIEHTALFLGRLEEVIFLLDEADPSTERFIASLLEYTNAFERLREQLEAFHAATTKEFTVELNKVEEASQDPIASQAPHSRQSDLNPEVKPSHTQLASYRAPTPQWSPPAKSPQKSSLLEDPFGEGWDDPFGEDRIFLSERDLASLAGVWRLGTKPVCVALSRQGQQLKFGLYFSKQIPSATGTIGIESGVLKFDQLIFAMWNGQRLDVSDAEIAITDASTLQIFVRAHKLSSDNRFIPLNSMHQWTLHRLSHYEIERLKEVHSRK</sequence>
<organism evidence="3 4">
    <name type="scientific">Bythopirellula goksoeyrii</name>
    <dbReference type="NCBI Taxonomy" id="1400387"/>
    <lineage>
        <taxon>Bacteria</taxon>
        <taxon>Pseudomonadati</taxon>
        <taxon>Planctomycetota</taxon>
        <taxon>Planctomycetia</taxon>
        <taxon>Pirellulales</taxon>
        <taxon>Lacipirellulaceae</taxon>
        <taxon>Bythopirellula</taxon>
    </lineage>
</organism>
<dbReference type="Proteomes" id="UP000323917">
    <property type="component" value="Chromosome"/>
</dbReference>